<dbReference type="Proteomes" id="UP001575622">
    <property type="component" value="Unassembled WGS sequence"/>
</dbReference>
<protein>
    <recommendedName>
        <fullName evidence="3">RiboL-PSP-HEPN domain-containing protein</fullName>
    </recommendedName>
</protein>
<name>A0ABV4V8P6_9BACL</name>
<dbReference type="RefSeq" id="WP_373955795.1">
    <property type="nucleotide sequence ID" value="NZ_JBHDLN010000016.1"/>
</dbReference>
<evidence type="ECO:0000313" key="2">
    <source>
        <dbReference type="Proteomes" id="UP001575622"/>
    </source>
</evidence>
<evidence type="ECO:0008006" key="3">
    <source>
        <dbReference type="Google" id="ProtNLM"/>
    </source>
</evidence>
<organism evidence="1 2">
    <name type="scientific">Paenibacillus oleatilyticus</name>
    <dbReference type="NCBI Taxonomy" id="2594886"/>
    <lineage>
        <taxon>Bacteria</taxon>
        <taxon>Bacillati</taxon>
        <taxon>Bacillota</taxon>
        <taxon>Bacilli</taxon>
        <taxon>Bacillales</taxon>
        <taxon>Paenibacillaceae</taxon>
        <taxon>Paenibacillus</taxon>
    </lineage>
</organism>
<comment type="caution">
    <text evidence="1">The sequence shown here is derived from an EMBL/GenBank/DDBJ whole genome shotgun (WGS) entry which is preliminary data.</text>
</comment>
<accession>A0ABV4V8P6</accession>
<keyword evidence="2" id="KW-1185">Reference proteome</keyword>
<dbReference type="EMBL" id="JBHDLN010000016">
    <property type="protein sequence ID" value="MFB0845746.1"/>
    <property type="molecule type" value="Genomic_DNA"/>
</dbReference>
<reference evidence="1 2" key="1">
    <citation type="submission" date="2024-09" db="EMBL/GenBank/DDBJ databases">
        <authorList>
            <person name="Makale K.P.P."/>
            <person name="Makhzoum A."/>
            <person name="Rantong G."/>
            <person name="Rahube T.O."/>
        </authorList>
    </citation>
    <scope>NUCLEOTIDE SEQUENCE [LARGE SCALE GENOMIC DNA]</scope>
    <source>
        <strain evidence="1 2">KM_D13</strain>
    </source>
</reference>
<evidence type="ECO:0000313" key="1">
    <source>
        <dbReference type="EMBL" id="MFB0845746.1"/>
    </source>
</evidence>
<sequence>MRDNYPHIKGSQAFIRFNVSFRRTKLLKDIALAELTNRIDQITGLLRKISNAEEIASTDEASDYGNEVIIDETGNQLTRVTLTENELNFLHDTMDFSHKEHVILDTYLYSVLIVFIWGAFETYNSSLFKELFTIKPEMLKSNETVKYDELLSNLDNPIKLLIGKELAKIGHFKLKELLNYLDSKLNVKMDNSIVEKLHEIYLVRNIIAHNTGFVRDEFLQSIPTNIKTIDNEIIVTEEYFEEAIVHIRDAVELIEAKVKKSFFINTAN</sequence>
<gene>
    <name evidence="1" type="ORF">ACEU3E_26520</name>
</gene>
<proteinExistence type="predicted"/>